<reference evidence="12 13" key="1">
    <citation type="submission" date="2013-07" db="EMBL/GenBank/DDBJ databases">
        <title>The Genome Sequence of Cryptococcus heveanensis BCC8398.</title>
        <authorList>
            <consortium name="The Broad Institute Genome Sequencing Platform"/>
            <person name="Cuomo C."/>
            <person name="Litvintseva A."/>
            <person name="Chen Y."/>
            <person name="Heitman J."/>
            <person name="Sun S."/>
            <person name="Springer D."/>
            <person name="Dromer F."/>
            <person name="Young S.K."/>
            <person name="Zeng Q."/>
            <person name="Gargeya S."/>
            <person name="Fitzgerald M."/>
            <person name="Abouelleil A."/>
            <person name="Alvarado L."/>
            <person name="Berlin A.M."/>
            <person name="Chapman S.B."/>
            <person name="Dewar J."/>
            <person name="Goldberg J."/>
            <person name="Griggs A."/>
            <person name="Gujja S."/>
            <person name="Hansen M."/>
            <person name="Howarth C."/>
            <person name="Imamovic A."/>
            <person name="Larimer J."/>
            <person name="McCowan C."/>
            <person name="Murphy C."/>
            <person name="Pearson M."/>
            <person name="Priest M."/>
            <person name="Roberts A."/>
            <person name="Saif S."/>
            <person name="Shea T."/>
            <person name="Sykes S."/>
            <person name="Wortman J."/>
            <person name="Nusbaum C."/>
            <person name="Birren B."/>
        </authorList>
    </citation>
    <scope>NUCLEOTIDE SEQUENCE [LARGE SCALE GENOMIC DNA]</scope>
    <source>
        <strain evidence="12 13">BCC8398</strain>
    </source>
</reference>
<sequence length="414" mass="44601">MPPTRSTTNKTPSKTPSKTLGKTPRNAASSSKVTLDGPTLTGSVNIPPAEVPETLTPGYSFQPRDKGAGLSEEERAKLIHELVGFDPRSLCKDITESARSEVYSTLDAIEAWAKQICGNNPKMEMELATASLGNLISATYQSVLSSELLLVIFFFGLVALETLLESHVDKAFDKFTAWVLRNAFEFSPELDPVLPWQKGLDFARGEYVAALPNGQQALDDSLESVRTQVEQRRLLAQKLDEAERALDRRVEIAKQRRAEVGFVQEIIESAGMSTLSQPSTQLLPTIKALHDSLQPLEPISLSGSTSAAFIPPPGTFTSTGTGTDNAKHTKAWEMGRAAYLNWALNKIVRAPAGAARQPGTGTLTEEGNNDQARSGIAAGAGSAKLEIDRLEGIEKGIEGVVDDKEGIERAMGNV</sequence>
<dbReference type="GO" id="GO:0051382">
    <property type="term" value="P:kinetochore assembly"/>
    <property type="evidence" value="ECO:0007669"/>
    <property type="project" value="TreeGrafter"/>
</dbReference>
<feature type="coiled-coil region" evidence="10">
    <location>
        <begin position="225"/>
        <end position="256"/>
    </location>
</feature>
<keyword evidence="3" id="KW-0158">Chromosome</keyword>
<dbReference type="PANTHER" id="PTHR14527:SF2">
    <property type="entry name" value="PROTEIN MIS12 HOMOLOG"/>
    <property type="match status" value="1"/>
</dbReference>
<dbReference type="GO" id="GO:0000070">
    <property type="term" value="P:mitotic sister chromatid segregation"/>
    <property type="evidence" value="ECO:0007669"/>
    <property type="project" value="TreeGrafter"/>
</dbReference>
<evidence type="ECO:0000256" key="2">
    <source>
        <dbReference type="ARBA" id="ARBA00008643"/>
    </source>
</evidence>
<evidence type="ECO:0000313" key="13">
    <source>
        <dbReference type="Proteomes" id="UP000092666"/>
    </source>
</evidence>
<proteinExistence type="inferred from homology"/>
<feature type="compositionally biased region" description="Polar residues" evidence="11">
    <location>
        <begin position="359"/>
        <end position="371"/>
    </location>
</feature>
<feature type="compositionally biased region" description="Low complexity" evidence="11">
    <location>
        <begin position="1"/>
        <end position="24"/>
    </location>
</feature>
<keyword evidence="8" id="KW-0131">Cell cycle</keyword>
<gene>
    <name evidence="12" type="ORF">I316_06089</name>
</gene>
<evidence type="ECO:0000256" key="11">
    <source>
        <dbReference type="SAM" id="MobiDB-lite"/>
    </source>
</evidence>
<dbReference type="EMBL" id="KI669510">
    <property type="protein sequence ID" value="OCF32175.1"/>
    <property type="molecule type" value="Genomic_DNA"/>
</dbReference>
<dbReference type="OrthoDB" id="1884855at2759"/>
<evidence type="ECO:0000256" key="6">
    <source>
        <dbReference type="ARBA" id="ARBA00022838"/>
    </source>
</evidence>
<dbReference type="Proteomes" id="UP000092666">
    <property type="component" value="Unassembled WGS sequence"/>
</dbReference>
<reference evidence="13" key="2">
    <citation type="submission" date="2013-12" db="EMBL/GenBank/DDBJ databases">
        <title>Evolution of pathogenesis and genome organization in the Tremellales.</title>
        <authorList>
            <person name="Cuomo C."/>
            <person name="Litvintseva A."/>
            <person name="Heitman J."/>
            <person name="Chen Y."/>
            <person name="Sun S."/>
            <person name="Springer D."/>
            <person name="Dromer F."/>
            <person name="Young S."/>
            <person name="Zeng Q."/>
            <person name="Chapman S."/>
            <person name="Gujja S."/>
            <person name="Saif S."/>
            <person name="Birren B."/>
        </authorList>
    </citation>
    <scope>NUCLEOTIDE SEQUENCE [LARGE SCALE GENOMIC DNA]</scope>
    <source>
        <strain evidence="13">BCC8398</strain>
    </source>
</reference>
<protein>
    <submittedName>
        <fullName evidence="12">Uncharacterized protein</fullName>
    </submittedName>
</protein>
<dbReference type="InterPro" id="IPR008685">
    <property type="entry name" value="Centromere_Mis12"/>
</dbReference>
<accession>A0A1B9GMU4</accession>
<evidence type="ECO:0000256" key="1">
    <source>
        <dbReference type="ARBA" id="ARBA00004629"/>
    </source>
</evidence>
<evidence type="ECO:0000256" key="8">
    <source>
        <dbReference type="ARBA" id="ARBA00023306"/>
    </source>
</evidence>
<feature type="region of interest" description="Disordered" evidence="11">
    <location>
        <begin position="1"/>
        <end position="67"/>
    </location>
</feature>
<dbReference type="PANTHER" id="PTHR14527">
    <property type="entry name" value="PROTEIN MIS12 HOMOLOG"/>
    <property type="match status" value="1"/>
</dbReference>
<evidence type="ECO:0000256" key="9">
    <source>
        <dbReference type="ARBA" id="ARBA00023328"/>
    </source>
</evidence>
<comment type="subcellular location">
    <subcellularLocation>
        <location evidence="1">Chromosome</location>
        <location evidence="1">Centromere</location>
        <location evidence="1">Kinetochore</location>
    </subcellularLocation>
</comment>
<keyword evidence="9" id="KW-0137">Centromere</keyword>
<keyword evidence="7 10" id="KW-0175">Coiled coil</keyword>
<evidence type="ECO:0000256" key="7">
    <source>
        <dbReference type="ARBA" id="ARBA00023054"/>
    </source>
</evidence>
<dbReference type="GO" id="GO:0000444">
    <property type="term" value="C:MIS12/MIND type complex"/>
    <property type="evidence" value="ECO:0007669"/>
    <property type="project" value="TreeGrafter"/>
</dbReference>
<evidence type="ECO:0000256" key="10">
    <source>
        <dbReference type="SAM" id="Coils"/>
    </source>
</evidence>
<evidence type="ECO:0000313" key="12">
    <source>
        <dbReference type="EMBL" id="OCF32175.1"/>
    </source>
</evidence>
<keyword evidence="4" id="KW-0132">Cell division</keyword>
<feature type="region of interest" description="Disordered" evidence="11">
    <location>
        <begin position="353"/>
        <end position="372"/>
    </location>
</feature>
<evidence type="ECO:0000256" key="3">
    <source>
        <dbReference type="ARBA" id="ARBA00022454"/>
    </source>
</evidence>
<dbReference type="Pfam" id="PF05859">
    <property type="entry name" value="Mis12"/>
    <property type="match status" value="1"/>
</dbReference>
<dbReference type="AlphaFoldDB" id="A0A1B9GMU4"/>
<evidence type="ECO:0000256" key="4">
    <source>
        <dbReference type="ARBA" id="ARBA00022618"/>
    </source>
</evidence>
<comment type="similarity">
    <text evidence="2">Belongs to the mis12 family.</text>
</comment>
<keyword evidence="13" id="KW-1185">Reference proteome</keyword>
<name>A0A1B9GMU4_9TREE</name>
<evidence type="ECO:0000256" key="5">
    <source>
        <dbReference type="ARBA" id="ARBA00022776"/>
    </source>
</evidence>
<keyword evidence="6" id="KW-0995">Kinetochore</keyword>
<keyword evidence="5" id="KW-0498">Mitosis</keyword>
<dbReference type="GO" id="GO:0005634">
    <property type="term" value="C:nucleus"/>
    <property type="evidence" value="ECO:0007669"/>
    <property type="project" value="InterPro"/>
</dbReference>
<organism evidence="12 13">
    <name type="scientific">Kwoniella heveanensis BCC8398</name>
    <dbReference type="NCBI Taxonomy" id="1296120"/>
    <lineage>
        <taxon>Eukaryota</taxon>
        <taxon>Fungi</taxon>
        <taxon>Dikarya</taxon>
        <taxon>Basidiomycota</taxon>
        <taxon>Agaricomycotina</taxon>
        <taxon>Tremellomycetes</taxon>
        <taxon>Tremellales</taxon>
        <taxon>Cryptococcaceae</taxon>
        <taxon>Kwoniella</taxon>
    </lineage>
</organism>
<dbReference type="GO" id="GO:0051301">
    <property type="term" value="P:cell division"/>
    <property type="evidence" value="ECO:0007669"/>
    <property type="project" value="UniProtKB-KW"/>
</dbReference>